<comment type="caution">
    <text evidence="2">The sequence shown here is derived from an EMBL/GenBank/DDBJ whole genome shotgun (WGS) entry which is preliminary data.</text>
</comment>
<dbReference type="GO" id="GO:0016829">
    <property type="term" value="F:lyase activity"/>
    <property type="evidence" value="ECO:0007669"/>
    <property type="project" value="UniProtKB-KW"/>
</dbReference>
<keyword evidence="1" id="KW-0732">Signal</keyword>
<evidence type="ECO:0000256" key="1">
    <source>
        <dbReference type="SAM" id="SignalP"/>
    </source>
</evidence>
<proteinExistence type="predicted"/>
<accession>A0ABV1NND5</accession>
<organism evidence="2 3">
    <name type="scientific">Brevundimonas aurifodinae</name>
    <dbReference type="NCBI Taxonomy" id="1508312"/>
    <lineage>
        <taxon>Bacteria</taxon>
        <taxon>Pseudomonadati</taxon>
        <taxon>Pseudomonadota</taxon>
        <taxon>Alphaproteobacteria</taxon>
        <taxon>Caulobacterales</taxon>
        <taxon>Caulobacteraceae</taxon>
        <taxon>Brevundimonas</taxon>
    </lineage>
</organism>
<keyword evidence="2" id="KW-0456">Lyase</keyword>
<dbReference type="SUPFAM" id="SSF49899">
    <property type="entry name" value="Concanavalin A-like lectins/glucanases"/>
    <property type="match status" value="1"/>
</dbReference>
<dbReference type="EMBL" id="JBEGDD010000005">
    <property type="protein sequence ID" value="MEQ7155147.1"/>
    <property type="molecule type" value="Genomic_DNA"/>
</dbReference>
<name>A0ABV1NND5_9CAUL</name>
<protein>
    <submittedName>
        <fullName evidence="2">Heparin lyase I family protein</fullName>
    </submittedName>
</protein>
<gene>
    <name evidence="2" type="ORF">ABN401_07970</name>
</gene>
<dbReference type="Proteomes" id="UP001445732">
    <property type="component" value="Unassembled WGS sequence"/>
</dbReference>
<feature type="chain" id="PRO_5045178096" evidence="1">
    <location>
        <begin position="22"/>
        <end position="252"/>
    </location>
</feature>
<evidence type="ECO:0000313" key="2">
    <source>
        <dbReference type="EMBL" id="MEQ7155147.1"/>
    </source>
</evidence>
<dbReference type="InterPro" id="IPR025975">
    <property type="entry name" value="Polysacc_lyase"/>
</dbReference>
<dbReference type="RefSeq" id="WP_349684308.1">
    <property type="nucleotide sequence ID" value="NZ_JBEGDD010000005.1"/>
</dbReference>
<evidence type="ECO:0000313" key="3">
    <source>
        <dbReference type="Proteomes" id="UP001445732"/>
    </source>
</evidence>
<dbReference type="InterPro" id="IPR013320">
    <property type="entry name" value="ConA-like_dom_sf"/>
</dbReference>
<feature type="signal peptide" evidence="1">
    <location>
        <begin position="1"/>
        <end position="21"/>
    </location>
</feature>
<keyword evidence="3" id="KW-1185">Reference proteome</keyword>
<sequence length="252" mass="27437">MRRLPQAALVLALAAIASAAAATVWQTIDGEAASINGNTLTDNGWTYQLEYQSNGTKPALSTAQAYAGSSSLFMRISPDTDGQKERSEIRITQGTPFGSERWLSFALYIPTNFQAHPVDRWLMLAQVWQYSPASPPIALEFQPNTSNNLQLIVRNNDTGTSAPNIVKTGIAINKGAWNTVQLGFRLSTANTGFVSVYVNGQLVHTYNGKVGYIENQSYVTPKLGLYGSNSSALHEIWVDNVRYGSSRAETTP</sequence>
<dbReference type="Gene3D" id="2.60.120.200">
    <property type="match status" value="1"/>
</dbReference>
<reference evidence="2 3" key="1">
    <citation type="submission" date="2024-06" db="EMBL/GenBank/DDBJ databases">
        <title>Brevundimonas sp. C11.</title>
        <authorList>
            <person name="Maltman C."/>
        </authorList>
    </citation>
    <scope>NUCLEOTIDE SEQUENCE [LARGE SCALE GENOMIC DNA]</scope>
    <source>
        <strain evidence="2 3">C11</strain>
    </source>
</reference>
<dbReference type="Pfam" id="PF14099">
    <property type="entry name" value="Polysacc_lyase"/>
    <property type="match status" value="1"/>
</dbReference>